<keyword evidence="4" id="KW-0560">Oxidoreductase</keyword>
<gene>
    <name evidence="8" type="ORF">GCM10010171_31320</name>
</gene>
<comment type="similarity">
    <text evidence="1">Belongs to the NADH dehydrogenase family.</text>
</comment>
<dbReference type="Pfam" id="PF07992">
    <property type="entry name" value="Pyr_redox_2"/>
    <property type="match status" value="1"/>
</dbReference>
<sequence length="450" mass="48981">MSHSTRRPRILVVGAGFAGYHCLRALERALPPEAAELVVVNPTDYMLYVPLLPEVAGGSLDPRRVAVPLHGTLPRTRLVLGHADAVDLDARTCTVIDVEGKANTLEWDYLVLTVGSVTRLLSVPGVAEHAIGFKSVAEGIYVRDHVLRQLELAEQSDDPAERAARATFVVVGAGYTGTELVAQGQELTRQALRHRHKVTEDEVRWILLDIAPRVLPGLDERLSGPAEEVLRERGVDVRLETSVTEVTADCARLSDGAEIPTRTVVWCVGVRPDPLVEGLGLPTEKGRLRVDTHLRVPEHPRVYAAGDVAAVPDVFHPGQSTPMTAQHAQRQGRAAARNIAAELGYGRPRAYRHRDLGFVVDLAGRDAVANPLRVPLRGLPAKIVARGYHLLALPANRLRVVADWFTDLVARRQVVQFGLVPGSGVSLAEADHGPGRVPHQRAERDRVQSS</sequence>
<evidence type="ECO:0000259" key="7">
    <source>
        <dbReference type="Pfam" id="PF07992"/>
    </source>
</evidence>
<dbReference type="Proteomes" id="UP000660680">
    <property type="component" value="Unassembled WGS sequence"/>
</dbReference>
<evidence type="ECO:0000313" key="8">
    <source>
        <dbReference type="EMBL" id="GGS34598.1"/>
    </source>
</evidence>
<dbReference type="InterPro" id="IPR036188">
    <property type="entry name" value="FAD/NAD-bd_sf"/>
</dbReference>
<evidence type="ECO:0000256" key="1">
    <source>
        <dbReference type="ARBA" id="ARBA00005272"/>
    </source>
</evidence>
<evidence type="ECO:0000256" key="4">
    <source>
        <dbReference type="ARBA" id="ARBA00023002"/>
    </source>
</evidence>
<keyword evidence="5" id="KW-0520">NAD</keyword>
<keyword evidence="3" id="KW-0274">FAD</keyword>
<name>A0A918LEA8_9PSEU</name>
<dbReference type="RefSeq" id="WP_189211125.1">
    <property type="nucleotide sequence ID" value="NZ_BMRB01000002.1"/>
</dbReference>
<reference evidence="8" key="1">
    <citation type="journal article" date="2014" name="Int. J. Syst. Evol. Microbiol.">
        <title>Complete genome sequence of Corynebacterium casei LMG S-19264T (=DSM 44701T), isolated from a smear-ripened cheese.</title>
        <authorList>
            <consortium name="US DOE Joint Genome Institute (JGI-PGF)"/>
            <person name="Walter F."/>
            <person name="Albersmeier A."/>
            <person name="Kalinowski J."/>
            <person name="Ruckert C."/>
        </authorList>
    </citation>
    <scope>NUCLEOTIDE SEQUENCE</scope>
    <source>
        <strain evidence="8">JCM 3276</strain>
    </source>
</reference>
<dbReference type="EMBL" id="BMRB01000002">
    <property type="protein sequence ID" value="GGS34598.1"/>
    <property type="molecule type" value="Genomic_DNA"/>
</dbReference>
<comment type="caution">
    <text evidence="8">The sequence shown here is derived from an EMBL/GenBank/DDBJ whole genome shotgun (WGS) entry which is preliminary data.</text>
</comment>
<evidence type="ECO:0000313" key="9">
    <source>
        <dbReference type="Proteomes" id="UP000660680"/>
    </source>
</evidence>
<keyword evidence="9" id="KW-1185">Reference proteome</keyword>
<evidence type="ECO:0000256" key="5">
    <source>
        <dbReference type="ARBA" id="ARBA00023027"/>
    </source>
</evidence>
<dbReference type="GO" id="GO:0003954">
    <property type="term" value="F:NADH dehydrogenase activity"/>
    <property type="evidence" value="ECO:0007669"/>
    <property type="project" value="InterPro"/>
</dbReference>
<evidence type="ECO:0000256" key="3">
    <source>
        <dbReference type="ARBA" id="ARBA00022827"/>
    </source>
</evidence>
<feature type="compositionally biased region" description="Basic and acidic residues" evidence="6">
    <location>
        <begin position="429"/>
        <end position="450"/>
    </location>
</feature>
<organism evidence="8 9">
    <name type="scientific">Actinokineospora fastidiosa</name>
    <dbReference type="NCBI Taxonomy" id="1816"/>
    <lineage>
        <taxon>Bacteria</taxon>
        <taxon>Bacillati</taxon>
        <taxon>Actinomycetota</taxon>
        <taxon>Actinomycetes</taxon>
        <taxon>Pseudonocardiales</taxon>
        <taxon>Pseudonocardiaceae</taxon>
        <taxon>Actinokineospora</taxon>
    </lineage>
</organism>
<evidence type="ECO:0000256" key="2">
    <source>
        <dbReference type="ARBA" id="ARBA00022630"/>
    </source>
</evidence>
<accession>A0A918LEA8</accession>
<dbReference type="PANTHER" id="PTHR43706:SF45">
    <property type="entry name" value="NADH DEHYDROGENASE-LIKE PROTEIN RV1812C"/>
    <property type="match status" value="1"/>
</dbReference>
<dbReference type="AlphaFoldDB" id="A0A918LEA8"/>
<dbReference type="PANTHER" id="PTHR43706">
    <property type="entry name" value="NADH DEHYDROGENASE"/>
    <property type="match status" value="1"/>
</dbReference>
<evidence type="ECO:0000256" key="6">
    <source>
        <dbReference type="SAM" id="MobiDB-lite"/>
    </source>
</evidence>
<reference evidence="8" key="2">
    <citation type="submission" date="2020-09" db="EMBL/GenBank/DDBJ databases">
        <authorList>
            <person name="Sun Q."/>
            <person name="Ohkuma M."/>
        </authorList>
    </citation>
    <scope>NUCLEOTIDE SEQUENCE</scope>
    <source>
        <strain evidence="8">JCM 3276</strain>
    </source>
</reference>
<protein>
    <recommendedName>
        <fullName evidence="7">FAD/NAD(P)-binding domain-containing protein</fullName>
    </recommendedName>
</protein>
<dbReference type="PRINTS" id="PR00368">
    <property type="entry name" value="FADPNR"/>
</dbReference>
<dbReference type="Gene3D" id="3.50.50.100">
    <property type="match status" value="1"/>
</dbReference>
<keyword evidence="2" id="KW-0285">Flavoprotein</keyword>
<dbReference type="SUPFAM" id="SSF51905">
    <property type="entry name" value="FAD/NAD(P)-binding domain"/>
    <property type="match status" value="1"/>
</dbReference>
<dbReference type="InterPro" id="IPR045024">
    <property type="entry name" value="NDH-2"/>
</dbReference>
<feature type="region of interest" description="Disordered" evidence="6">
    <location>
        <begin position="428"/>
        <end position="450"/>
    </location>
</feature>
<proteinExistence type="inferred from homology"/>
<feature type="domain" description="FAD/NAD(P)-binding" evidence="7">
    <location>
        <begin position="9"/>
        <end position="332"/>
    </location>
</feature>
<dbReference type="InterPro" id="IPR023753">
    <property type="entry name" value="FAD/NAD-binding_dom"/>
</dbReference>